<name>A0A2G8KXB8_STIJA</name>
<proteinExistence type="predicted"/>
<comment type="caution">
    <text evidence="2">The sequence shown here is derived from an EMBL/GenBank/DDBJ whole genome shotgun (WGS) entry which is preliminary data.</text>
</comment>
<protein>
    <submittedName>
        <fullName evidence="2">Uncharacterized protein</fullName>
    </submittedName>
</protein>
<gene>
    <name evidence="2" type="ORF">BSL78_10473</name>
</gene>
<sequence length="399" mass="43554">MIVQHFLVHHFQFLKSLSPAKKPKKGTKVKSAPLDSAEIPEAEIVVGATQWIVRRYTRLVRDIGIQVTPPQATRSIQTSCNIVPPPPPGPEHDYLGFSTEIADSENELDIPMGDVHDELPVTETEGSGITSPPVSPPVIQREILDIASLFGRPLESNTYLKVPCPVDARKFSSPISPLHSTARPASITTTPSDSGRSDVSKPLSSSSPSVPASSPIYAPSEGEEHASSSDTSEEGFSSREDRLIKQRKFIVFEQCLDNLIGKVRCNKCMATAVETTKYVKGTMVSVKMTCLNGHEITTWSSQPLVRDTPCGNFLLAAAILYSGCSFSQVEQCMNFMGVQCIGKSMFYNTLMNTLIPVVNQHTSSTRRKSSSNSMGKAFGCQVMEDVTLQDIMRSTVRTP</sequence>
<evidence type="ECO:0000313" key="2">
    <source>
        <dbReference type="EMBL" id="PIK52657.1"/>
    </source>
</evidence>
<feature type="region of interest" description="Disordered" evidence="1">
    <location>
        <begin position="173"/>
        <end position="238"/>
    </location>
</feature>
<dbReference type="Proteomes" id="UP000230750">
    <property type="component" value="Unassembled WGS sequence"/>
</dbReference>
<dbReference type="AlphaFoldDB" id="A0A2G8KXB8"/>
<feature type="compositionally biased region" description="Low complexity" evidence="1">
    <location>
        <begin position="200"/>
        <end position="220"/>
    </location>
</feature>
<reference evidence="2 3" key="1">
    <citation type="journal article" date="2017" name="PLoS Biol.">
        <title>The sea cucumber genome provides insights into morphological evolution and visceral regeneration.</title>
        <authorList>
            <person name="Zhang X."/>
            <person name="Sun L."/>
            <person name="Yuan J."/>
            <person name="Sun Y."/>
            <person name="Gao Y."/>
            <person name="Zhang L."/>
            <person name="Li S."/>
            <person name="Dai H."/>
            <person name="Hamel J.F."/>
            <person name="Liu C."/>
            <person name="Yu Y."/>
            <person name="Liu S."/>
            <person name="Lin W."/>
            <person name="Guo K."/>
            <person name="Jin S."/>
            <person name="Xu P."/>
            <person name="Storey K.B."/>
            <person name="Huan P."/>
            <person name="Zhang T."/>
            <person name="Zhou Y."/>
            <person name="Zhang J."/>
            <person name="Lin C."/>
            <person name="Li X."/>
            <person name="Xing L."/>
            <person name="Huo D."/>
            <person name="Sun M."/>
            <person name="Wang L."/>
            <person name="Mercier A."/>
            <person name="Li F."/>
            <person name="Yang H."/>
            <person name="Xiang J."/>
        </authorList>
    </citation>
    <scope>NUCLEOTIDE SEQUENCE [LARGE SCALE GENOMIC DNA]</scope>
    <source>
        <strain evidence="2">Shaxun</strain>
        <tissue evidence="2">Muscle</tissue>
    </source>
</reference>
<accession>A0A2G8KXB8</accession>
<evidence type="ECO:0000256" key="1">
    <source>
        <dbReference type="SAM" id="MobiDB-lite"/>
    </source>
</evidence>
<organism evidence="2 3">
    <name type="scientific">Stichopus japonicus</name>
    <name type="common">Sea cucumber</name>
    <dbReference type="NCBI Taxonomy" id="307972"/>
    <lineage>
        <taxon>Eukaryota</taxon>
        <taxon>Metazoa</taxon>
        <taxon>Echinodermata</taxon>
        <taxon>Eleutherozoa</taxon>
        <taxon>Echinozoa</taxon>
        <taxon>Holothuroidea</taxon>
        <taxon>Aspidochirotacea</taxon>
        <taxon>Aspidochirotida</taxon>
        <taxon>Stichopodidae</taxon>
        <taxon>Apostichopus</taxon>
    </lineage>
</organism>
<dbReference type="PANTHER" id="PTHR31751">
    <property type="entry name" value="SI:CH211-108C17.2-RELATED-RELATED"/>
    <property type="match status" value="1"/>
</dbReference>
<dbReference type="EMBL" id="MRZV01000319">
    <property type="protein sequence ID" value="PIK52657.1"/>
    <property type="molecule type" value="Genomic_DNA"/>
</dbReference>
<dbReference type="OrthoDB" id="5988200at2759"/>
<evidence type="ECO:0000313" key="3">
    <source>
        <dbReference type="Proteomes" id="UP000230750"/>
    </source>
</evidence>
<keyword evidence="3" id="KW-1185">Reference proteome</keyword>
<dbReference type="PANTHER" id="PTHR31751:SF35">
    <property type="entry name" value="RNA PSEUDOURIDYLATE SYNTHASE DOMAIN-CONTAINING PROTEIN 1 ISOFORM X1"/>
    <property type="match status" value="1"/>
</dbReference>